<dbReference type="Proteomes" id="UP000799441">
    <property type="component" value="Unassembled WGS sequence"/>
</dbReference>
<keyword evidence="2" id="KW-1185">Reference proteome</keyword>
<organism evidence="1 2">
    <name type="scientific">Polychaeton citri CBS 116435</name>
    <dbReference type="NCBI Taxonomy" id="1314669"/>
    <lineage>
        <taxon>Eukaryota</taxon>
        <taxon>Fungi</taxon>
        <taxon>Dikarya</taxon>
        <taxon>Ascomycota</taxon>
        <taxon>Pezizomycotina</taxon>
        <taxon>Dothideomycetes</taxon>
        <taxon>Dothideomycetidae</taxon>
        <taxon>Capnodiales</taxon>
        <taxon>Capnodiaceae</taxon>
        <taxon>Polychaeton</taxon>
    </lineage>
</organism>
<evidence type="ECO:0000313" key="1">
    <source>
        <dbReference type="EMBL" id="KAF2717470.1"/>
    </source>
</evidence>
<evidence type="ECO:0000313" key="2">
    <source>
        <dbReference type="Proteomes" id="UP000799441"/>
    </source>
</evidence>
<protein>
    <submittedName>
        <fullName evidence="1">Uncharacterized protein</fullName>
    </submittedName>
</protein>
<dbReference type="EMBL" id="MU003843">
    <property type="protein sequence ID" value="KAF2717470.1"/>
    <property type="molecule type" value="Genomic_DNA"/>
</dbReference>
<proteinExistence type="predicted"/>
<gene>
    <name evidence="1" type="ORF">K431DRAFT_153701</name>
</gene>
<name>A0A9P4Q0Y4_9PEZI</name>
<comment type="caution">
    <text evidence="1">The sequence shown here is derived from an EMBL/GenBank/DDBJ whole genome shotgun (WGS) entry which is preliminary data.</text>
</comment>
<dbReference type="AlphaFoldDB" id="A0A9P4Q0Y4"/>
<sequence>MGLPISKAYSECTTWHVYRTNDGCLALLPYPVLLYSPTLTTIGVHLRKSARFRVSQGWQSVDRKMLRG</sequence>
<reference evidence="1" key="1">
    <citation type="journal article" date="2020" name="Stud. Mycol.">
        <title>101 Dothideomycetes genomes: a test case for predicting lifestyles and emergence of pathogens.</title>
        <authorList>
            <person name="Haridas S."/>
            <person name="Albert R."/>
            <person name="Binder M."/>
            <person name="Bloem J."/>
            <person name="Labutti K."/>
            <person name="Salamov A."/>
            <person name="Andreopoulos B."/>
            <person name="Baker S."/>
            <person name="Barry K."/>
            <person name="Bills G."/>
            <person name="Bluhm B."/>
            <person name="Cannon C."/>
            <person name="Castanera R."/>
            <person name="Culley D."/>
            <person name="Daum C."/>
            <person name="Ezra D."/>
            <person name="Gonzalez J."/>
            <person name="Henrissat B."/>
            <person name="Kuo A."/>
            <person name="Liang C."/>
            <person name="Lipzen A."/>
            <person name="Lutzoni F."/>
            <person name="Magnuson J."/>
            <person name="Mondo S."/>
            <person name="Nolan M."/>
            <person name="Ohm R."/>
            <person name="Pangilinan J."/>
            <person name="Park H.-J."/>
            <person name="Ramirez L."/>
            <person name="Alfaro M."/>
            <person name="Sun H."/>
            <person name="Tritt A."/>
            <person name="Yoshinaga Y."/>
            <person name="Zwiers L.-H."/>
            <person name="Turgeon B."/>
            <person name="Goodwin S."/>
            <person name="Spatafora J."/>
            <person name="Crous P."/>
            <person name="Grigoriev I."/>
        </authorList>
    </citation>
    <scope>NUCLEOTIDE SEQUENCE</scope>
    <source>
        <strain evidence="1">CBS 116435</strain>
    </source>
</reference>
<accession>A0A9P4Q0Y4</accession>